<dbReference type="Gene3D" id="3.30.1180.10">
    <property type="match status" value="1"/>
</dbReference>
<comment type="function">
    <text evidence="1">May bind long-chain fatty acids, such as palmitate, and may play a role in lipid transport or fatty acid metabolism.</text>
</comment>
<dbReference type="InterPro" id="IPR003797">
    <property type="entry name" value="DegV"/>
</dbReference>
<comment type="caution">
    <text evidence="3">The sequence shown here is derived from an EMBL/GenBank/DDBJ whole genome shotgun (WGS) entry which is preliminary data.</text>
</comment>
<dbReference type="InterPro" id="IPR050270">
    <property type="entry name" value="DegV_domain_contain"/>
</dbReference>
<evidence type="ECO:0000256" key="1">
    <source>
        <dbReference type="ARBA" id="ARBA00003238"/>
    </source>
</evidence>
<dbReference type="PATRIC" id="fig|480391.4.peg.1451"/>
<reference evidence="3 4" key="1">
    <citation type="journal article" date="2015" name="Genome Announc.">
        <title>Expanding the biotechnology potential of lactobacilli through comparative genomics of 213 strains and associated genera.</title>
        <authorList>
            <person name="Sun Z."/>
            <person name="Harris H.M."/>
            <person name="McCann A."/>
            <person name="Guo C."/>
            <person name="Argimon S."/>
            <person name="Zhang W."/>
            <person name="Yang X."/>
            <person name="Jeffery I.B."/>
            <person name="Cooney J.C."/>
            <person name="Kagawa T.F."/>
            <person name="Liu W."/>
            <person name="Song Y."/>
            <person name="Salvetti E."/>
            <person name="Wrobel A."/>
            <person name="Rasinkangas P."/>
            <person name="Parkhill J."/>
            <person name="Rea M.C."/>
            <person name="O'Sullivan O."/>
            <person name="Ritari J."/>
            <person name="Douillard F.P."/>
            <person name="Paul Ross R."/>
            <person name="Yang R."/>
            <person name="Briner A.E."/>
            <person name="Felis G.E."/>
            <person name="de Vos W.M."/>
            <person name="Barrangou R."/>
            <person name="Klaenhammer T.R."/>
            <person name="Caufield P.W."/>
            <person name="Cui Y."/>
            <person name="Zhang H."/>
            <person name="O'Toole P.W."/>
        </authorList>
    </citation>
    <scope>NUCLEOTIDE SEQUENCE [LARGE SCALE GENOMIC DNA]</scope>
    <source>
        <strain evidence="3 4">DSM 23026</strain>
    </source>
</reference>
<proteinExistence type="predicted"/>
<dbReference type="EMBL" id="JQCQ01000005">
    <property type="protein sequence ID" value="KRO25892.1"/>
    <property type="molecule type" value="Genomic_DNA"/>
</dbReference>
<dbReference type="NCBIfam" id="TIGR00762">
    <property type="entry name" value="DegV"/>
    <property type="match status" value="1"/>
</dbReference>
<keyword evidence="2" id="KW-0446">Lipid-binding</keyword>
<dbReference type="Pfam" id="PF02645">
    <property type="entry name" value="DegV"/>
    <property type="match status" value="1"/>
</dbReference>
<dbReference type="InterPro" id="IPR043168">
    <property type="entry name" value="DegV_C"/>
</dbReference>
<dbReference type="GO" id="GO:0008289">
    <property type="term" value="F:lipid binding"/>
    <property type="evidence" value="ECO:0007669"/>
    <property type="project" value="UniProtKB-KW"/>
</dbReference>
<dbReference type="AlphaFoldDB" id="A0A0R2NJG5"/>
<name>A0A0R2NJG5_9LACO</name>
<evidence type="ECO:0000313" key="4">
    <source>
        <dbReference type="Proteomes" id="UP000051249"/>
    </source>
</evidence>
<evidence type="ECO:0000256" key="2">
    <source>
        <dbReference type="ARBA" id="ARBA00023121"/>
    </source>
</evidence>
<gene>
    <name evidence="3" type="ORF">IV88_GL001427</name>
</gene>
<protein>
    <recommendedName>
        <fullName evidence="5">DegV family protein</fullName>
    </recommendedName>
</protein>
<dbReference type="Proteomes" id="UP000051249">
    <property type="component" value="Unassembled WGS sequence"/>
</dbReference>
<sequence>MDSSANLSDKTVQDYNIIVVNQPIMFGNHVYHENLDIDSDEFYRMLKMEKAHPTTSQISMREMQFLFQKLAEDGYEGALCIGLSGGMSGFINSVSATAPAIRELQVFPFDSRSVLAGTGNMAILAAQELDNGRDIHQVLVDLRKLRDQTEVYIAVNNVKGLQNLGNIASRGSVFSSLLGMRPILHMNKQGRLEMVGQEHQIAKAMDAIEEKLAEAVRDAKTPLLVTVIDANDRDRNMQWQTHLAERFPDLILESGEIGPYMGTYTGGKSVGLVWSEQIIIN</sequence>
<dbReference type="Gene3D" id="3.40.50.10170">
    <property type="match status" value="1"/>
</dbReference>
<accession>A0A0R2NJG5</accession>
<organism evidence="3 4">
    <name type="scientific">Pediococcus argentinicus</name>
    <dbReference type="NCBI Taxonomy" id="480391"/>
    <lineage>
        <taxon>Bacteria</taxon>
        <taxon>Bacillati</taxon>
        <taxon>Bacillota</taxon>
        <taxon>Bacilli</taxon>
        <taxon>Lactobacillales</taxon>
        <taxon>Lactobacillaceae</taxon>
        <taxon>Pediococcus</taxon>
    </lineage>
</organism>
<evidence type="ECO:0008006" key="5">
    <source>
        <dbReference type="Google" id="ProtNLM"/>
    </source>
</evidence>
<dbReference type="PANTHER" id="PTHR33434:SF2">
    <property type="entry name" value="FATTY ACID-BINDING PROTEIN TM_1468"/>
    <property type="match status" value="1"/>
</dbReference>
<keyword evidence="4" id="KW-1185">Reference proteome</keyword>
<dbReference type="SUPFAM" id="SSF82549">
    <property type="entry name" value="DAK1/DegV-like"/>
    <property type="match status" value="1"/>
</dbReference>
<dbReference type="PROSITE" id="PS51482">
    <property type="entry name" value="DEGV"/>
    <property type="match status" value="1"/>
</dbReference>
<dbReference type="PANTHER" id="PTHR33434">
    <property type="entry name" value="DEGV DOMAIN-CONTAINING PROTEIN DR_1986-RELATED"/>
    <property type="match status" value="1"/>
</dbReference>
<evidence type="ECO:0000313" key="3">
    <source>
        <dbReference type="EMBL" id="KRO25892.1"/>
    </source>
</evidence>